<dbReference type="AlphaFoldDB" id="G0RWS3"/>
<name>G0RWS3_HYPJQ</name>
<feature type="compositionally biased region" description="Low complexity" evidence="1">
    <location>
        <begin position="63"/>
        <end position="116"/>
    </location>
</feature>
<feature type="compositionally biased region" description="Polar residues" evidence="1">
    <location>
        <begin position="118"/>
        <end position="144"/>
    </location>
</feature>
<keyword evidence="3" id="KW-1185">Reference proteome</keyword>
<evidence type="ECO:0000313" key="2">
    <source>
        <dbReference type="EMBL" id="EGR44334.1"/>
    </source>
</evidence>
<organism evidence="3">
    <name type="scientific">Hypocrea jecorina (strain QM6a)</name>
    <name type="common">Trichoderma reesei</name>
    <dbReference type="NCBI Taxonomy" id="431241"/>
    <lineage>
        <taxon>Eukaryota</taxon>
        <taxon>Fungi</taxon>
        <taxon>Dikarya</taxon>
        <taxon>Ascomycota</taxon>
        <taxon>Pezizomycotina</taxon>
        <taxon>Sordariomycetes</taxon>
        <taxon>Hypocreomycetidae</taxon>
        <taxon>Hypocreales</taxon>
        <taxon>Hypocreaceae</taxon>
        <taxon>Trichoderma</taxon>
    </lineage>
</organism>
<dbReference type="GeneID" id="18482536"/>
<gene>
    <name evidence="2" type="ORF">TRIREDRAFT_112328</name>
</gene>
<dbReference type="OrthoDB" id="4159781at2759"/>
<dbReference type="VEuPathDB" id="FungiDB:TRIREDRAFT_112328"/>
<dbReference type="KEGG" id="tre:TRIREDRAFT_112328"/>
<evidence type="ECO:0000256" key="1">
    <source>
        <dbReference type="SAM" id="MobiDB-lite"/>
    </source>
</evidence>
<dbReference type="eggNOG" id="ENOG502T5M4">
    <property type="taxonomic scope" value="Eukaryota"/>
</dbReference>
<dbReference type="EMBL" id="GL985092">
    <property type="protein sequence ID" value="EGR44334.1"/>
    <property type="molecule type" value="Genomic_DNA"/>
</dbReference>
<accession>G0RWS3</accession>
<protein>
    <submittedName>
        <fullName evidence="2">Predicted protein</fullName>
    </submittedName>
</protein>
<dbReference type="HOGENOM" id="CLU_038707_0_0_1"/>
<reference evidence="2 3" key="1">
    <citation type="journal article" date="2008" name="Nat. Biotechnol.">
        <title>Genome sequencing and analysis of the biomass-degrading fungus Trichoderma reesei (syn. Hypocrea jecorina).</title>
        <authorList>
            <person name="Martinez D."/>
            <person name="Berka R.M."/>
            <person name="Henrissat B."/>
            <person name="Saloheimo M."/>
            <person name="Arvas M."/>
            <person name="Baker S.E."/>
            <person name="Chapman J."/>
            <person name="Chertkov O."/>
            <person name="Coutinho P.M."/>
            <person name="Cullen D."/>
            <person name="Danchin E.G."/>
            <person name="Grigoriev I.V."/>
            <person name="Harris P."/>
            <person name="Jackson M."/>
            <person name="Kubicek C.P."/>
            <person name="Han C.S."/>
            <person name="Ho I."/>
            <person name="Larrondo L.F."/>
            <person name="de Leon A.L."/>
            <person name="Magnuson J.K."/>
            <person name="Merino S."/>
            <person name="Misra M."/>
            <person name="Nelson B."/>
            <person name="Putnam N."/>
            <person name="Robbertse B."/>
            <person name="Salamov A.A."/>
            <person name="Schmoll M."/>
            <person name="Terry A."/>
            <person name="Thayer N."/>
            <person name="Westerholm-Parvinen A."/>
            <person name="Schoch C.L."/>
            <person name="Yao J."/>
            <person name="Barabote R."/>
            <person name="Nelson M.A."/>
            <person name="Detter C."/>
            <person name="Bruce D."/>
            <person name="Kuske C.R."/>
            <person name="Xie G."/>
            <person name="Richardson P."/>
            <person name="Rokhsar D.S."/>
            <person name="Lucas S.M."/>
            <person name="Rubin E.M."/>
            <person name="Dunn-Coleman N."/>
            <person name="Ward M."/>
            <person name="Brettin T.S."/>
        </authorList>
    </citation>
    <scope>NUCLEOTIDE SEQUENCE [LARGE SCALE GENOMIC DNA]</scope>
    <source>
        <strain evidence="2 3">QM6a</strain>
    </source>
</reference>
<proteinExistence type="predicted"/>
<sequence length="505" mass="56101">MAPKQDNAPEGPHLLFINSTGSARGRPRDAQTKRQIRQHVMRDIGKARRKPPRNPQVKLRVRSAAAESQAQAEAEAQADTLMTPPSSSAAAAARPAVSATSGASTSSPSSPPVKVSFLQAQSNLQAQPQSHMQLQPQSQSNTCGTPVHPLPPLTRPFWDQHPLAILEHNWAMDAFAAYGLALAVAWNSSLTNSRKSRFWFPFAFKASTFCRNYLTGPEVRTAIHSQPTEKSIIFALARSTEIVSCIETKLRNPDITVATADDVIRAVMGCICYNKPRFPLPSKLLPPIVPRHHHSHEILTPLPYHLINLCPSHETHHLIVVSALRDIGSLTEVIQAKHDARGEDLWKEELFLGTRLNPIAYRLLDSPSHPHASMDLPCCFTEALRLGALLWILGVKQKAQAFPGSPALYVSRLLRLLQSYSVRSLVSTTPYFIPFQFWLLVLCATMSELSFERDPALRMIAQMMNEYEWGWEQVMANVEQLPWISGFEAHVPPLSAEVEVLRGMA</sequence>
<dbReference type="STRING" id="431241.G0RWS3"/>
<feature type="region of interest" description="Disordered" evidence="1">
    <location>
        <begin position="1"/>
        <end position="147"/>
    </location>
</feature>
<dbReference type="RefSeq" id="XP_006969693.1">
    <property type="nucleotide sequence ID" value="XM_006969631.1"/>
</dbReference>
<dbReference type="Proteomes" id="UP000008984">
    <property type="component" value="Unassembled WGS sequence"/>
</dbReference>
<evidence type="ECO:0000313" key="3">
    <source>
        <dbReference type="Proteomes" id="UP000008984"/>
    </source>
</evidence>